<evidence type="ECO:0008006" key="4">
    <source>
        <dbReference type="Google" id="ProtNLM"/>
    </source>
</evidence>
<accession>A0AA39FHJ1</accession>
<organism evidence="2 3">
    <name type="scientific">Microctonus aethiopoides</name>
    <dbReference type="NCBI Taxonomy" id="144406"/>
    <lineage>
        <taxon>Eukaryota</taxon>
        <taxon>Metazoa</taxon>
        <taxon>Ecdysozoa</taxon>
        <taxon>Arthropoda</taxon>
        <taxon>Hexapoda</taxon>
        <taxon>Insecta</taxon>
        <taxon>Pterygota</taxon>
        <taxon>Neoptera</taxon>
        <taxon>Endopterygota</taxon>
        <taxon>Hymenoptera</taxon>
        <taxon>Apocrita</taxon>
        <taxon>Ichneumonoidea</taxon>
        <taxon>Braconidae</taxon>
        <taxon>Euphorinae</taxon>
        <taxon>Microctonus</taxon>
    </lineage>
</organism>
<dbReference type="Proteomes" id="UP001168990">
    <property type="component" value="Unassembled WGS sequence"/>
</dbReference>
<dbReference type="PROSITE" id="PS00141">
    <property type="entry name" value="ASP_PROTEASE"/>
    <property type="match status" value="1"/>
</dbReference>
<dbReference type="GO" id="GO:0006508">
    <property type="term" value="P:proteolysis"/>
    <property type="evidence" value="ECO:0007669"/>
    <property type="project" value="InterPro"/>
</dbReference>
<reference evidence="2" key="1">
    <citation type="journal article" date="2023" name="bioRxiv">
        <title>Scaffold-level genome assemblies of two parasitoid biocontrol wasps reveal the parthenogenesis mechanism and an associated novel virus.</title>
        <authorList>
            <person name="Inwood S."/>
            <person name="Skelly J."/>
            <person name="Guhlin J."/>
            <person name="Harrop T."/>
            <person name="Goldson S."/>
            <person name="Dearden P."/>
        </authorList>
    </citation>
    <scope>NUCLEOTIDE SEQUENCE</scope>
    <source>
        <strain evidence="2">Irish</strain>
        <tissue evidence="2">Whole body</tissue>
    </source>
</reference>
<proteinExistence type="predicted"/>
<reference evidence="2" key="2">
    <citation type="submission" date="2023-03" db="EMBL/GenBank/DDBJ databases">
        <authorList>
            <person name="Inwood S.N."/>
            <person name="Skelly J.G."/>
            <person name="Guhlin J."/>
            <person name="Harrop T.W.R."/>
            <person name="Goldson S.G."/>
            <person name="Dearden P.K."/>
        </authorList>
    </citation>
    <scope>NUCLEOTIDE SEQUENCE</scope>
    <source>
        <strain evidence="2">Irish</strain>
        <tissue evidence="2">Whole body</tissue>
    </source>
</reference>
<comment type="caution">
    <text evidence="2">The sequence shown here is derived from an EMBL/GenBank/DDBJ whole genome shotgun (WGS) entry which is preliminary data.</text>
</comment>
<feature type="region of interest" description="Disordered" evidence="1">
    <location>
        <begin position="181"/>
        <end position="235"/>
    </location>
</feature>
<keyword evidence="3" id="KW-1185">Reference proteome</keyword>
<name>A0AA39FHJ1_9HYME</name>
<evidence type="ECO:0000313" key="2">
    <source>
        <dbReference type="EMBL" id="KAK0169717.1"/>
    </source>
</evidence>
<sequence length="424" mass="49109">MSKFKGEYAARIIEEDIRTMDNLIKFIRSHFEGPPVPYTDRIVEFKSVRQAQYERVSVYGDRVTKILREIVDDITQSDADGKEEREKIVTEIAVSAFIKGLRPQYVRLLKKVKFERLALAIKEAIEAKTLCTEFSNLGTENNTISCFNVQREQKQNTRTSYTNNKHCNYCNRVGHEWSDNTNTNNRNNIPNNNNQNYGNNRSNYNQYSDNNRRNNSNYQNNRFNGNRNQWQNNHNNSPNRCNIQCNYCHKLGHIATESLKTRQNNFQEHKILTANCNFNSISPTYSSPAINMKSNQLKDPINKFLVDTGSQLNLIKLNIIKNIDQINDNITYELKGVSKHHKPRTLGSISLNLNDLNGIFHVIPEDFPLDYVGIIGTEFMHAFGKRAGIRTLQREQLAVQQQYSSDIYFSIELHEKSGVKIWAV</sequence>
<evidence type="ECO:0000256" key="1">
    <source>
        <dbReference type="SAM" id="MobiDB-lite"/>
    </source>
</evidence>
<dbReference type="AlphaFoldDB" id="A0AA39FHJ1"/>
<evidence type="ECO:0000313" key="3">
    <source>
        <dbReference type="Proteomes" id="UP001168990"/>
    </source>
</evidence>
<dbReference type="InterPro" id="IPR001969">
    <property type="entry name" value="Aspartic_peptidase_AS"/>
</dbReference>
<dbReference type="InterPro" id="IPR021109">
    <property type="entry name" value="Peptidase_aspartic_dom_sf"/>
</dbReference>
<dbReference type="SUPFAM" id="SSF50630">
    <property type="entry name" value="Acid proteases"/>
    <property type="match status" value="1"/>
</dbReference>
<gene>
    <name evidence="2" type="ORF">PV328_010361</name>
</gene>
<dbReference type="EMBL" id="JAQQBS010000004">
    <property type="protein sequence ID" value="KAK0169717.1"/>
    <property type="molecule type" value="Genomic_DNA"/>
</dbReference>
<protein>
    <recommendedName>
        <fullName evidence="4">Peptidase A2 domain-containing protein</fullName>
    </recommendedName>
</protein>
<dbReference type="GO" id="GO:0004190">
    <property type="term" value="F:aspartic-type endopeptidase activity"/>
    <property type="evidence" value="ECO:0007669"/>
    <property type="project" value="InterPro"/>
</dbReference>